<comment type="caution">
    <text evidence="13">The sequence shown here is derived from an EMBL/GenBank/DDBJ whole genome shotgun (WGS) entry which is preliminary data.</text>
</comment>
<evidence type="ECO:0000313" key="13">
    <source>
        <dbReference type="EMBL" id="KAA0189564.1"/>
    </source>
</evidence>
<keyword evidence="4 10" id="KW-0812">Transmembrane</keyword>
<dbReference type="Gene3D" id="1.50.40.10">
    <property type="entry name" value="Mitochondrial carrier domain"/>
    <property type="match status" value="1"/>
</dbReference>
<keyword evidence="5" id="KW-0677">Repeat</keyword>
<dbReference type="AlphaFoldDB" id="A0A8E0RSW9"/>
<dbReference type="PROSITE" id="PS50920">
    <property type="entry name" value="SOLCAR"/>
    <property type="match status" value="2"/>
</dbReference>
<evidence type="ECO:0000256" key="3">
    <source>
        <dbReference type="ARBA" id="ARBA00022448"/>
    </source>
</evidence>
<dbReference type="GO" id="GO:0051724">
    <property type="term" value="F:NAD transmembrane transporter activity"/>
    <property type="evidence" value="ECO:0007669"/>
    <property type="project" value="TreeGrafter"/>
</dbReference>
<proteinExistence type="inferred from homology"/>
<comment type="subcellular location">
    <subcellularLocation>
        <location evidence="1">Mitochondrion inner membrane</location>
        <topology evidence="1">Multi-pass membrane protein</topology>
    </subcellularLocation>
</comment>
<dbReference type="InterPro" id="IPR018108">
    <property type="entry name" value="MCP_transmembrane"/>
</dbReference>
<comment type="similarity">
    <text evidence="2 11">Belongs to the mitochondrial carrier (TC 2.A.29) family.</text>
</comment>
<evidence type="ECO:0000256" key="9">
    <source>
        <dbReference type="ARBA" id="ARBA00023136"/>
    </source>
</evidence>
<protein>
    <submittedName>
        <fullName evidence="13">Mitochondrial carrier triple repeat protein 1</fullName>
    </submittedName>
</protein>
<dbReference type="SUPFAM" id="SSF103506">
    <property type="entry name" value="Mitochondrial carrier"/>
    <property type="match status" value="1"/>
</dbReference>
<evidence type="ECO:0000256" key="11">
    <source>
        <dbReference type="RuleBase" id="RU000488"/>
    </source>
</evidence>
<dbReference type="InterPro" id="IPR023395">
    <property type="entry name" value="MCP_dom_sf"/>
</dbReference>
<keyword evidence="3 11" id="KW-0813">Transport</keyword>
<feature type="repeat" description="Solcar" evidence="10">
    <location>
        <begin position="41"/>
        <end position="126"/>
    </location>
</feature>
<organism evidence="13 14">
    <name type="scientific">Fasciolopsis buskii</name>
    <dbReference type="NCBI Taxonomy" id="27845"/>
    <lineage>
        <taxon>Eukaryota</taxon>
        <taxon>Metazoa</taxon>
        <taxon>Spiralia</taxon>
        <taxon>Lophotrochozoa</taxon>
        <taxon>Platyhelminthes</taxon>
        <taxon>Trematoda</taxon>
        <taxon>Digenea</taxon>
        <taxon>Plagiorchiida</taxon>
        <taxon>Echinostomata</taxon>
        <taxon>Echinostomatoidea</taxon>
        <taxon>Fasciolidae</taxon>
        <taxon>Fasciolopsis</taxon>
    </lineage>
</organism>
<dbReference type="EMBL" id="LUCM01007655">
    <property type="protein sequence ID" value="KAA0189564.1"/>
    <property type="molecule type" value="Genomic_DNA"/>
</dbReference>
<sequence length="232" mass="26022">MVYRGVLPPLLQRCSSGAVMFGVQSLSERTLIRSRFSEKLSPGLTKSLSAVLAGFCESPLMPFERVQTLLQNQNNFPSYRNTFHTLKSLSVEHGIWELYRGLTPILLRNSMANVLYFCGHKWLSDVRVHRADENALDRGLWNFALGGLLGGTIGFITFPLNVIKTRMQSSVGGKFETIHTVFVSLVYHPDGSINISRLFRGGPANFMRSILSWGIITMTYHFLLESCSGIKM</sequence>
<dbReference type="OrthoDB" id="2139348at2759"/>
<keyword evidence="14" id="KW-1185">Reference proteome</keyword>
<keyword evidence="7 12" id="KW-1133">Transmembrane helix</keyword>
<evidence type="ECO:0000313" key="14">
    <source>
        <dbReference type="Proteomes" id="UP000728185"/>
    </source>
</evidence>
<keyword evidence="9 10" id="KW-0472">Membrane</keyword>
<feature type="transmembrane region" description="Helical" evidence="12">
    <location>
        <begin position="140"/>
        <end position="160"/>
    </location>
</feature>
<keyword evidence="8" id="KW-0496">Mitochondrion</keyword>
<evidence type="ECO:0000256" key="7">
    <source>
        <dbReference type="ARBA" id="ARBA00022989"/>
    </source>
</evidence>
<keyword evidence="6" id="KW-0999">Mitochondrion inner membrane</keyword>
<evidence type="ECO:0000256" key="5">
    <source>
        <dbReference type="ARBA" id="ARBA00022737"/>
    </source>
</evidence>
<evidence type="ECO:0000256" key="2">
    <source>
        <dbReference type="ARBA" id="ARBA00006375"/>
    </source>
</evidence>
<evidence type="ECO:0000256" key="4">
    <source>
        <dbReference type="ARBA" id="ARBA00022692"/>
    </source>
</evidence>
<dbReference type="PANTHER" id="PTHR46131">
    <property type="entry name" value="SD08549P"/>
    <property type="match status" value="1"/>
</dbReference>
<dbReference type="Pfam" id="PF00153">
    <property type="entry name" value="Mito_carr"/>
    <property type="match status" value="2"/>
</dbReference>
<evidence type="ECO:0000256" key="12">
    <source>
        <dbReference type="SAM" id="Phobius"/>
    </source>
</evidence>
<name>A0A8E0RSW9_9TREM</name>
<dbReference type="PANTHER" id="PTHR46131:SF1">
    <property type="entry name" value="SD08549P"/>
    <property type="match status" value="1"/>
</dbReference>
<evidence type="ECO:0000256" key="8">
    <source>
        <dbReference type="ARBA" id="ARBA00023128"/>
    </source>
</evidence>
<reference evidence="13" key="1">
    <citation type="submission" date="2019-05" db="EMBL/GenBank/DDBJ databases">
        <title>Annotation for the trematode Fasciolopsis buski.</title>
        <authorList>
            <person name="Choi Y.-J."/>
        </authorList>
    </citation>
    <scope>NUCLEOTIDE SEQUENCE</scope>
    <source>
        <strain evidence="13">HT</strain>
        <tissue evidence="13">Whole worm</tissue>
    </source>
</reference>
<evidence type="ECO:0000256" key="6">
    <source>
        <dbReference type="ARBA" id="ARBA00022792"/>
    </source>
</evidence>
<dbReference type="InterPro" id="IPR052465">
    <property type="entry name" value="Mito_NAD+_Carrier"/>
</dbReference>
<accession>A0A8E0RSW9</accession>
<dbReference type="Proteomes" id="UP000728185">
    <property type="component" value="Unassembled WGS sequence"/>
</dbReference>
<feature type="repeat" description="Solcar" evidence="10">
    <location>
        <begin position="138"/>
        <end position="226"/>
    </location>
</feature>
<evidence type="ECO:0000256" key="1">
    <source>
        <dbReference type="ARBA" id="ARBA00004448"/>
    </source>
</evidence>
<gene>
    <name evidence="13" type="ORF">FBUS_08321</name>
</gene>
<evidence type="ECO:0000256" key="10">
    <source>
        <dbReference type="PROSITE-ProRule" id="PRU00282"/>
    </source>
</evidence>
<dbReference type="GO" id="GO:0005743">
    <property type="term" value="C:mitochondrial inner membrane"/>
    <property type="evidence" value="ECO:0007669"/>
    <property type="project" value="UniProtKB-SubCell"/>
</dbReference>